<evidence type="ECO:0000259" key="3">
    <source>
        <dbReference type="Pfam" id="PF08378"/>
    </source>
</evidence>
<proteinExistence type="predicted"/>
<feature type="compositionally biased region" description="Basic and acidic residues" evidence="1">
    <location>
        <begin position="323"/>
        <end position="334"/>
    </location>
</feature>
<organism evidence="4 5">
    <name type="scientific">Nocardia vermiculata</name>
    <dbReference type="NCBI Taxonomy" id="257274"/>
    <lineage>
        <taxon>Bacteria</taxon>
        <taxon>Bacillati</taxon>
        <taxon>Actinomycetota</taxon>
        <taxon>Actinomycetes</taxon>
        <taxon>Mycobacteriales</taxon>
        <taxon>Nocardiaceae</taxon>
        <taxon>Nocardia</taxon>
    </lineage>
</organism>
<dbReference type="RefSeq" id="WP_067878029.1">
    <property type="nucleotide sequence ID" value="NZ_JAAXOP010000012.1"/>
</dbReference>
<dbReference type="Pfam" id="PF08378">
    <property type="entry name" value="NERD"/>
    <property type="match status" value="1"/>
</dbReference>
<evidence type="ECO:0000256" key="1">
    <source>
        <dbReference type="SAM" id="MobiDB-lite"/>
    </source>
</evidence>
<keyword evidence="5" id="KW-1185">Reference proteome</keyword>
<dbReference type="AlphaFoldDB" id="A0A846Y2Z0"/>
<gene>
    <name evidence="4" type="ORF">HGA08_20480</name>
</gene>
<accession>A0A846Y2Z0</accession>
<feature type="compositionally biased region" description="Low complexity" evidence="1">
    <location>
        <begin position="470"/>
        <end position="482"/>
    </location>
</feature>
<evidence type="ECO:0000313" key="4">
    <source>
        <dbReference type="EMBL" id="NKY52585.1"/>
    </source>
</evidence>
<evidence type="ECO:0000313" key="5">
    <source>
        <dbReference type="Proteomes" id="UP000565711"/>
    </source>
</evidence>
<keyword evidence="2" id="KW-0812">Transmembrane</keyword>
<dbReference type="InterPro" id="IPR011528">
    <property type="entry name" value="NERD"/>
</dbReference>
<feature type="region of interest" description="Disordered" evidence="1">
    <location>
        <begin position="440"/>
        <end position="493"/>
    </location>
</feature>
<dbReference type="EMBL" id="JAAXOP010000012">
    <property type="protein sequence ID" value="NKY52585.1"/>
    <property type="molecule type" value="Genomic_DNA"/>
</dbReference>
<feature type="transmembrane region" description="Helical" evidence="2">
    <location>
        <begin position="415"/>
        <end position="434"/>
    </location>
</feature>
<dbReference type="Proteomes" id="UP000565711">
    <property type="component" value="Unassembled WGS sequence"/>
</dbReference>
<comment type="caution">
    <text evidence="4">The sequence shown here is derived from an EMBL/GenBank/DDBJ whole genome shotgun (WGS) entry which is preliminary data.</text>
</comment>
<feature type="domain" description="NERD" evidence="3">
    <location>
        <begin position="13"/>
        <end position="133"/>
    </location>
</feature>
<sequence>MLIINAETGKPRTERQVLEFLQDYGTNPGVAISGLNVPDQHRRRTTEADIVVFTPFTAAVIEVKGILEPSGGTLFCGSNGRWSLSGVTGDPVHVRAHDRNPLDQVSEPMFGLKNLARVVGRDDTLFVNGLVVVVPHPGASVSLDKPPLPTGRDVLLGAEPTPLWQWFNRKAFQVRDDPWTVELVIAVLAATGLDQARIPEQAAALRAALLREGFTSDTPLVAPAPTGEIGADASFEFSPPPSTGDEILSGSSAGGTIAGATTFSGPPTSRPTDDEHEDLAGIPPGFAIPRPADEESADHAGIPSDTAGPHRLGEKLSGIAGHEPAHPRTTGDETHLAEAAPADRIDAEPHESPSGTGSHGVSRVLPFRSPTLAGPQLEPDPRAGAVPGPRPAEPEPEQWAAPATARRRSRHQVQALAVLGALAAVLVCFVWYLGGSDSATHSDAGDRPADPSTAEAPPAAPMPVAPLFKAPTTPAGAEAPAPQQSSGLFPQQSQACYPFQTDC</sequence>
<keyword evidence="2" id="KW-1133">Transmembrane helix</keyword>
<protein>
    <recommendedName>
        <fullName evidence="3">NERD domain-containing protein</fullName>
    </recommendedName>
</protein>
<feature type="region of interest" description="Disordered" evidence="1">
    <location>
        <begin position="231"/>
        <end position="334"/>
    </location>
</feature>
<feature type="compositionally biased region" description="Polar residues" evidence="1">
    <location>
        <begin position="483"/>
        <end position="493"/>
    </location>
</feature>
<feature type="region of interest" description="Disordered" evidence="1">
    <location>
        <begin position="346"/>
        <end position="406"/>
    </location>
</feature>
<evidence type="ECO:0000256" key="2">
    <source>
        <dbReference type="SAM" id="Phobius"/>
    </source>
</evidence>
<name>A0A846Y2Z0_9NOCA</name>
<keyword evidence="2" id="KW-0472">Membrane</keyword>
<reference evidence="4 5" key="1">
    <citation type="submission" date="2020-04" db="EMBL/GenBank/DDBJ databases">
        <title>MicrobeNet Type strains.</title>
        <authorList>
            <person name="Nicholson A.C."/>
        </authorList>
    </citation>
    <scope>NUCLEOTIDE SEQUENCE [LARGE SCALE GENOMIC DNA]</scope>
    <source>
        <strain evidence="4 5">JCM 12354</strain>
    </source>
</reference>